<feature type="region of interest" description="Disordered" evidence="2">
    <location>
        <begin position="128"/>
        <end position="165"/>
    </location>
</feature>
<sequence>MICVFPSAALTENQYASNNNNTNISLNDKNVIQVNAAYYSVTIKQKVKAYRKIRTKVKVRVKVWYKYKGKWRSTYKYRYSYRYVYKPYYKYIYKNYKVRNIPPKECKKATKNAQSSNARIKALAKSLTPATKNVSVPNPNPKPTAPEHVENPDPVSEPSSEPQIADFNGNETAYQEAHDTWNETNVSYSSYLKAKQKYNQYLQDYASYQQKLSQYKENITVTKKLTTLEKATNIFNWVRDYVNYSFYYNTRRGAVGTLRDRKGNCVDLSHLIVALSRAAGIPARYVHANCKFSSGWCGHVWAQLFVNGKWICADASNNINDFGVIRNWNTKNDILKGVYSSLPF</sequence>
<dbReference type="Pfam" id="PF01841">
    <property type="entry name" value="Transglut_core"/>
    <property type="match status" value="1"/>
</dbReference>
<feature type="domain" description="Transglutaminase-like" evidence="3">
    <location>
        <begin position="257"/>
        <end position="317"/>
    </location>
</feature>
<dbReference type="AlphaFoldDB" id="A0A2A2HA56"/>
<accession>A0A2A2HA56</accession>
<gene>
    <name evidence="4" type="ORF">ASJ80_15165</name>
</gene>
<protein>
    <recommendedName>
        <fullName evidence="3">Transglutaminase-like domain-containing protein</fullName>
    </recommendedName>
</protein>
<dbReference type="RefSeq" id="WP_069583612.1">
    <property type="nucleotide sequence ID" value="NZ_LMVM01000001.1"/>
</dbReference>
<dbReference type="Proteomes" id="UP000217784">
    <property type="component" value="Unassembled WGS sequence"/>
</dbReference>
<keyword evidence="5" id="KW-1185">Reference proteome</keyword>
<feature type="coiled-coil region" evidence="1">
    <location>
        <begin position="191"/>
        <end position="218"/>
    </location>
</feature>
<dbReference type="PANTHER" id="PTHR33490:SF3">
    <property type="entry name" value="CONSERVED INTEGRAL MEMBRANE PROTEIN"/>
    <property type="match status" value="1"/>
</dbReference>
<dbReference type="EMBL" id="LMVM01000001">
    <property type="protein sequence ID" value="PAV06170.1"/>
    <property type="molecule type" value="Genomic_DNA"/>
</dbReference>
<evidence type="ECO:0000313" key="4">
    <source>
        <dbReference type="EMBL" id="PAV06170.1"/>
    </source>
</evidence>
<keyword evidence="1" id="KW-0175">Coiled coil</keyword>
<dbReference type="SMART" id="SM00460">
    <property type="entry name" value="TGc"/>
    <property type="match status" value="1"/>
</dbReference>
<name>A0A2A2HA56_METBR</name>
<dbReference type="SUPFAM" id="SSF54001">
    <property type="entry name" value="Cysteine proteinases"/>
    <property type="match status" value="1"/>
</dbReference>
<evidence type="ECO:0000256" key="2">
    <source>
        <dbReference type="SAM" id="MobiDB-lite"/>
    </source>
</evidence>
<dbReference type="OrthoDB" id="18481at2157"/>
<reference evidence="4 5" key="1">
    <citation type="journal article" date="2017" name="BMC Genomics">
        <title>Genomic analysis of methanogenic archaea reveals a shift towards energy conservation.</title>
        <authorList>
            <person name="Gilmore S.P."/>
            <person name="Henske J.K."/>
            <person name="Sexton J.A."/>
            <person name="Solomon K.V."/>
            <person name="Seppala S."/>
            <person name="Yoo J.I."/>
            <person name="Huyett L.M."/>
            <person name="Pressman A."/>
            <person name="Cogan J.Z."/>
            <person name="Kivenson V."/>
            <person name="Peng X."/>
            <person name="Tan Y."/>
            <person name="Valentine D.L."/>
            <person name="O'Malley M.A."/>
        </authorList>
    </citation>
    <scope>NUCLEOTIDE SEQUENCE [LARGE SCALE GENOMIC DNA]</scope>
    <source>
        <strain evidence="4 5">M.o.H.</strain>
    </source>
</reference>
<evidence type="ECO:0000313" key="5">
    <source>
        <dbReference type="Proteomes" id="UP000217784"/>
    </source>
</evidence>
<dbReference type="InterPro" id="IPR038765">
    <property type="entry name" value="Papain-like_cys_pep_sf"/>
</dbReference>
<dbReference type="PANTHER" id="PTHR33490">
    <property type="entry name" value="BLR5614 PROTEIN-RELATED"/>
    <property type="match status" value="1"/>
</dbReference>
<dbReference type="Gene3D" id="3.10.620.30">
    <property type="match status" value="1"/>
</dbReference>
<evidence type="ECO:0000256" key="1">
    <source>
        <dbReference type="SAM" id="Coils"/>
    </source>
</evidence>
<evidence type="ECO:0000259" key="3">
    <source>
        <dbReference type="SMART" id="SM00460"/>
    </source>
</evidence>
<organism evidence="4 5">
    <name type="scientific">Methanobacterium bryantii</name>
    <dbReference type="NCBI Taxonomy" id="2161"/>
    <lineage>
        <taxon>Archaea</taxon>
        <taxon>Methanobacteriati</taxon>
        <taxon>Methanobacteriota</taxon>
        <taxon>Methanomada group</taxon>
        <taxon>Methanobacteria</taxon>
        <taxon>Methanobacteriales</taxon>
        <taxon>Methanobacteriaceae</taxon>
        <taxon>Methanobacterium</taxon>
    </lineage>
</organism>
<dbReference type="InterPro" id="IPR002931">
    <property type="entry name" value="Transglutaminase-like"/>
</dbReference>
<proteinExistence type="predicted"/>
<comment type="caution">
    <text evidence="4">The sequence shown here is derived from an EMBL/GenBank/DDBJ whole genome shotgun (WGS) entry which is preliminary data.</text>
</comment>